<evidence type="ECO:0000256" key="4">
    <source>
        <dbReference type="PROSITE-ProRule" id="PRU00473"/>
    </source>
</evidence>
<dbReference type="InterPro" id="IPR050330">
    <property type="entry name" value="Bact_OuterMem_StrucFunc"/>
</dbReference>
<organism evidence="7 8">
    <name type="scientific">Tenacibaculum platacis</name>
    <dbReference type="NCBI Taxonomy" id="3137852"/>
    <lineage>
        <taxon>Bacteria</taxon>
        <taxon>Pseudomonadati</taxon>
        <taxon>Bacteroidota</taxon>
        <taxon>Flavobacteriia</taxon>
        <taxon>Flavobacteriales</taxon>
        <taxon>Flavobacteriaceae</taxon>
        <taxon>Tenacibaculum</taxon>
    </lineage>
</organism>
<evidence type="ECO:0000313" key="8">
    <source>
        <dbReference type="Proteomes" id="UP001497416"/>
    </source>
</evidence>
<comment type="subcellular location">
    <subcellularLocation>
        <location evidence="1">Cell outer membrane</location>
    </subcellularLocation>
</comment>
<comment type="caution">
    <text evidence="7">The sequence shown here is derived from an EMBL/GenBank/DDBJ whole genome shotgun (WGS) entry which is preliminary data.</text>
</comment>
<dbReference type="InterPro" id="IPR008969">
    <property type="entry name" value="CarboxyPept-like_regulatory"/>
</dbReference>
<dbReference type="CDD" id="cd07185">
    <property type="entry name" value="OmpA_C-like"/>
    <property type="match status" value="1"/>
</dbReference>
<dbReference type="Pfam" id="PF00691">
    <property type="entry name" value="OmpA"/>
    <property type="match status" value="1"/>
</dbReference>
<proteinExistence type="predicted"/>
<dbReference type="SUPFAM" id="SSF48452">
    <property type="entry name" value="TPR-like"/>
    <property type="match status" value="1"/>
</dbReference>
<keyword evidence="2 4" id="KW-0472">Membrane</keyword>
<dbReference type="InterPro" id="IPR036737">
    <property type="entry name" value="OmpA-like_sf"/>
</dbReference>
<dbReference type="Gene3D" id="3.30.1330.60">
    <property type="entry name" value="OmpA-like domain"/>
    <property type="match status" value="1"/>
</dbReference>
<keyword evidence="8" id="KW-1185">Reference proteome</keyword>
<dbReference type="PANTHER" id="PTHR30329:SF21">
    <property type="entry name" value="LIPOPROTEIN YIAD-RELATED"/>
    <property type="match status" value="1"/>
</dbReference>
<dbReference type="Proteomes" id="UP001497416">
    <property type="component" value="Unassembled WGS sequence"/>
</dbReference>
<dbReference type="Pfam" id="PF07676">
    <property type="entry name" value="PD40"/>
    <property type="match status" value="4"/>
</dbReference>
<dbReference type="PANTHER" id="PTHR30329">
    <property type="entry name" value="STATOR ELEMENT OF FLAGELLAR MOTOR COMPLEX"/>
    <property type="match status" value="1"/>
</dbReference>
<dbReference type="RefSeq" id="WP_348713871.1">
    <property type="nucleotide sequence ID" value="NZ_CAXIXY010000009.1"/>
</dbReference>
<dbReference type="PROSITE" id="PS51123">
    <property type="entry name" value="OMPA_2"/>
    <property type="match status" value="1"/>
</dbReference>
<evidence type="ECO:0000259" key="6">
    <source>
        <dbReference type="PROSITE" id="PS51123"/>
    </source>
</evidence>
<dbReference type="SUPFAM" id="SSF82171">
    <property type="entry name" value="DPP6 N-terminal domain-like"/>
    <property type="match status" value="1"/>
</dbReference>
<feature type="compositionally biased region" description="Basic residues" evidence="5">
    <location>
        <begin position="686"/>
        <end position="695"/>
    </location>
</feature>
<evidence type="ECO:0000256" key="5">
    <source>
        <dbReference type="SAM" id="MobiDB-lite"/>
    </source>
</evidence>
<dbReference type="InterPro" id="IPR006665">
    <property type="entry name" value="OmpA-like"/>
</dbReference>
<evidence type="ECO:0000256" key="2">
    <source>
        <dbReference type="ARBA" id="ARBA00023136"/>
    </source>
</evidence>
<dbReference type="InterPro" id="IPR011659">
    <property type="entry name" value="WD40"/>
</dbReference>
<dbReference type="Gene3D" id="2.120.10.30">
    <property type="entry name" value="TolB, C-terminal domain"/>
    <property type="match status" value="1"/>
</dbReference>
<dbReference type="Gene3D" id="2.60.40.1120">
    <property type="entry name" value="Carboxypeptidase-like, regulatory domain"/>
    <property type="match status" value="1"/>
</dbReference>
<evidence type="ECO:0000313" key="7">
    <source>
        <dbReference type="EMBL" id="CAL2094292.1"/>
    </source>
</evidence>
<evidence type="ECO:0000256" key="3">
    <source>
        <dbReference type="ARBA" id="ARBA00023237"/>
    </source>
</evidence>
<keyword evidence="3" id="KW-0998">Cell outer membrane</keyword>
<name>A0ABM9P6D1_9FLAO</name>
<feature type="region of interest" description="Disordered" evidence="5">
    <location>
        <begin position="686"/>
        <end position="713"/>
    </location>
</feature>
<dbReference type="InterPro" id="IPR011042">
    <property type="entry name" value="6-blade_b-propeller_TolB-like"/>
</dbReference>
<dbReference type="InterPro" id="IPR006664">
    <property type="entry name" value="OMP_bac"/>
</dbReference>
<evidence type="ECO:0000256" key="1">
    <source>
        <dbReference type="ARBA" id="ARBA00004442"/>
    </source>
</evidence>
<reference evidence="7 8" key="1">
    <citation type="submission" date="2024-05" db="EMBL/GenBank/DDBJ databases">
        <authorList>
            <person name="Duchaud E."/>
        </authorList>
    </citation>
    <scope>NUCLEOTIDE SEQUENCE [LARGE SCALE GENOMIC DNA]</scope>
    <source>
        <strain evidence="7">Ena-SAMPLE-TAB-13-05-2024-13:56:06:370-140302</strain>
    </source>
</reference>
<gene>
    <name evidence="7" type="ORF">T190607A01A_70003</name>
</gene>
<dbReference type="SUPFAM" id="SSF103088">
    <property type="entry name" value="OmpA-like"/>
    <property type="match status" value="1"/>
</dbReference>
<dbReference type="Gene3D" id="1.25.40.10">
    <property type="entry name" value="Tetratricopeptide repeat domain"/>
    <property type="match status" value="1"/>
</dbReference>
<sequence length="713" mass="82747">MKILKTKLIILFLTLSNIIVNSQSRRVGDKYFEEFAYYKAAKIYEAVYQKGDTTKYLLKRLGDAYYNNSQTENAEFWYRKLVEEKKEQDPTYLFKYSQVLRSNGNLQKSDSIYALLNKELSDQEGEKYVDKNNFLQDFLNHGDKKISLRNLATNTPFSDFGGVIFEDQVYFASASPRGLKKEKLYRWNNQPFLNIYKSDAFFQRLDEVKTDSVYDLENKTILSQNINTKFHESSPVFTKDGKYMYFSRVNFNGRKLGKDKKQTVNLKLYRAERNGEDWDNVEELPFNSDEYSVAHPALSPDGKTLYFASDMPGTLGQTDIFKVAIKEDGYGEPENLGKVVNTPEKEMFPFISDDNILFFSSNGHRGLGLLDIFQTKMYEDGKFSKVTNLDFPFNSKKDDFSFYVAKDGKKGFFSSNRAKGKGDDDIYSFYISQIPEEEKCYEYVTGVVTNKVTKERIPNTIVKLIDDLGTVIEEKLTDSRGSYNFKLECKKENYVVIAEKRDYRNPDSKKVSVSGETKDKRYRVDLVLDPLIVGNQIVIKPIYFDYDKAIIRDDAQYELENIVTVMNNHPNMVIKIESHTDSRGGKVYNRKLSDRRAKSTRDFIISRGIESERIESAIGYGEDQLLNHCSDKNSRKCSEEEHQLNRRSYFYIVRGKEVTVDNAKPTVIDKKGYNSQKAMLERLSKFKSRKTRRLRTKPESDKCYRGNSDCSEE</sequence>
<dbReference type="PRINTS" id="PR01021">
    <property type="entry name" value="OMPADOMAIN"/>
</dbReference>
<feature type="domain" description="OmpA-like" evidence="6">
    <location>
        <begin position="533"/>
        <end position="656"/>
    </location>
</feature>
<dbReference type="SUPFAM" id="SSF49464">
    <property type="entry name" value="Carboxypeptidase regulatory domain-like"/>
    <property type="match status" value="1"/>
</dbReference>
<dbReference type="EMBL" id="CAXIXY010000009">
    <property type="protein sequence ID" value="CAL2094292.1"/>
    <property type="molecule type" value="Genomic_DNA"/>
</dbReference>
<accession>A0ABM9P6D1</accession>
<protein>
    <submittedName>
        <fullName evidence="7">Outer membrane protein OmpA-like peptidoglycan-associated protein</fullName>
    </submittedName>
</protein>
<dbReference type="InterPro" id="IPR011990">
    <property type="entry name" value="TPR-like_helical_dom_sf"/>
</dbReference>